<dbReference type="Pfam" id="PF19420">
    <property type="entry name" value="DDAH_eukar"/>
    <property type="match status" value="1"/>
</dbReference>
<proteinExistence type="inferred from homology"/>
<dbReference type="PANTHER" id="PTHR12737:SF9">
    <property type="entry name" value="DIMETHYLARGININASE"/>
    <property type="match status" value="1"/>
</dbReference>
<dbReference type="GO" id="GO:0000052">
    <property type="term" value="P:citrulline metabolic process"/>
    <property type="evidence" value="ECO:0007669"/>
    <property type="project" value="TreeGrafter"/>
</dbReference>
<dbReference type="GO" id="GO:0016403">
    <property type="term" value="F:dimethylargininase activity"/>
    <property type="evidence" value="ECO:0007669"/>
    <property type="project" value="TreeGrafter"/>
</dbReference>
<gene>
    <name evidence="3" type="ORF">MNOR_LOCUS7688</name>
</gene>
<dbReference type="Gene3D" id="3.75.10.10">
    <property type="entry name" value="L-arginine/glycine Amidinotransferase, Chain A"/>
    <property type="match status" value="1"/>
</dbReference>
<keyword evidence="2" id="KW-0378">Hydrolase</keyword>
<dbReference type="InterPro" id="IPR033199">
    <property type="entry name" value="DDAH-like"/>
</dbReference>
<organism evidence="3 4">
    <name type="scientific">Meganyctiphanes norvegica</name>
    <name type="common">Northern krill</name>
    <name type="synonym">Thysanopoda norvegica</name>
    <dbReference type="NCBI Taxonomy" id="48144"/>
    <lineage>
        <taxon>Eukaryota</taxon>
        <taxon>Metazoa</taxon>
        <taxon>Ecdysozoa</taxon>
        <taxon>Arthropoda</taxon>
        <taxon>Crustacea</taxon>
        <taxon>Multicrustacea</taxon>
        <taxon>Malacostraca</taxon>
        <taxon>Eumalacostraca</taxon>
        <taxon>Eucarida</taxon>
        <taxon>Euphausiacea</taxon>
        <taxon>Euphausiidae</taxon>
        <taxon>Meganyctiphanes</taxon>
    </lineage>
</organism>
<evidence type="ECO:0000313" key="4">
    <source>
        <dbReference type="Proteomes" id="UP001497623"/>
    </source>
</evidence>
<evidence type="ECO:0000313" key="3">
    <source>
        <dbReference type="EMBL" id="CAL4069217.1"/>
    </source>
</evidence>
<keyword evidence="4" id="KW-1185">Reference proteome</keyword>
<dbReference type="EMBL" id="CAXKWB010003431">
    <property type="protein sequence ID" value="CAL4069217.1"/>
    <property type="molecule type" value="Genomic_DNA"/>
</dbReference>
<evidence type="ECO:0008006" key="5">
    <source>
        <dbReference type="Google" id="ProtNLM"/>
    </source>
</evidence>
<dbReference type="GO" id="GO:0016597">
    <property type="term" value="F:amino acid binding"/>
    <property type="evidence" value="ECO:0007669"/>
    <property type="project" value="TreeGrafter"/>
</dbReference>
<accession>A0AAV2Q472</accession>
<evidence type="ECO:0000256" key="1">
    <source>
        <dbReference type="ARBA" id="ARBA00008532"/>
    </source>
</evidence>
<sequence length="284" mass="31775">MSALRFTHAIVCRVPKSYAESAINLKDTVDIDKVRKQHEEYVQTLREVGLDVIELPPDEKHPDCVFVEDIAVVCNGTALVTKPGHPSREKEVEYMRSILKNELELPVIEIKDPKATLDGGDVLFTGKEFFVGLSGRTNQAGACALASTFPEFPCVPIKVDKSLHLKMLITMAGPDVMCVGPSAEARDTLKAKEGNNLRLWVLSTLVENTIVSIVLALNMRIDHSYSDFYNTILEIFQNHTLSERNLGLISLSNFTKKVGYLKSCHLSLITRSTFCYEKHLKHIM</sequence>
<dbReference type="SUPFAM" id="SSF55909">
    <property type="entry name" value="Pentein"/>
    <property type="match status" value="1"/>
</dbReference>
<feature type="non-terminal residue" evidence="3">
    <location>
        <position position="284"/>
    </location>
</feature>
<comment type="similarity">
    <text evidence="1">Belongs to the DDAH family.</text>
</comment>
<dbReference type="PANTHER" id="PTHR12737">
    <property type="entry name" value="DIMETHYLARGININE DIMETHYLAMINOHYDROLASE"/>
    <property type="match status" value="1"/>
</dbReference>
<dbReference type="GO" id="GO:0045429">
    <property type="term" value="P:positive regulation of nitric oxide biosynthetic process"/>
    <property type="evidence" value="ECO:0007669"/>
    <property type="project" value="TreeGrafter"/>
</dbReference>
<dbReference type="AlphaFoldDB" id="A0AAV2Q472"/>
<evidence type="ECO:0000256" key="2">
    <source>
        <dbReference type="ARBA" id="ARBA00022801"/>
    </source>
</evidence>
<protein>
    <recommendedName>
        <fullName evidence="5">Dimethylargininase</fullName>
    </recommendedName>
</protein>
<comment type="caution">
    <text evidence="3">The sequence shown here is derived from an EMBL/GenBank/DDBJ whole genome shotgun (WGS) entry which is preliminary data.</text>
</comment>
<reference evidence="3 4" key="1">
    <citation type="submission" date="2024-05" db="EMBL/GenBank/DDBJ databases">
        <authorList>
            <person name="Wallberg A."/>
        </authorList>
    </citation>
    <scope>NUCLEOTIDE SEQUENCE [LARGE SCALE GENOMIC DNA]</scope>
</reference>
<dbReference type="GO" id="GO:0006525">
    <property type="term" value="P:arginine metabolic process"/>
    <property type="evidence" value="ECO:0007669"/>
    <property type="project" value="TreeGrafter"/>
</dbReference>
<dbReference type="Proteomes" id="UP001497623">
    <property type="component" value="Unassembled WGS sequence"/>
</dbReference>
<dbReference type="FunFam" id="3.75.10.10:FF:000004">
    <property type="entry name" value="N(G),N(G)-dimethylarginine dimethylaminohydrolase 1"/>
    <property type="match status" value="1"/>
</dbReference>
<name>A0AAV2Q472_MEGNR</name>